<keyword evidence="5" id="KW-1185">Reference proteome</keyword>
<gene>
    <name evidence="4" type="ORF">STARVERO_00425</name>
</gene>
<proteinExistence type="predicted"/>
<dbReference type="EMBL" id="CACSAS010000001">
    <property type="protein sequence ID" value="CAA0087256.1"/>
    <property type="molecule type" value="Genomic_DNA"/>
</dbReference>
<keyword evidence="1 2" id="KW-0238">DNA-binding</keyword>
<dbReference type="Pfam" id="PF00486">
    <property type="entry name" value="Trans_reg_C"/>
    <property type="match status" value="1"/>
</dbReference>
<dbReference type="GO" id="GO:0003677">
    <property type="term" value="F:DNA binding"/>
    <property type="evidence" value="ECO:0007669"/>
    <property type="project" value="UniProtKB-UniRule"/>
</dbReference>
<dbReference type="SUPFAM" id="SSF46894">
    <property type="entry name" value="C-terminal effector domain of the bipartite response regulators"/>
    <property type="match status" value="1"/>
</dbReference>
<sequence>MNGRGTEPAARLCFAEMIFDAELLWAARPRGRRVRFTRSERAVLAALIRNAHRIMTRNQLLDAISGVGSDAAERSIDFLINRLRGKLGDDARRPRFIATQYGEGYVWIAEPRREKAEGKLPRGKTGANGAA</sequence>
<reference evidence="4 5" key="1">
    <citation type="submission" date="2019-12" db="EMBL/GenBank/DDBJ databases">
        <authorList>
            <person name="Reyes-Prieto M."/>
        </authorList>
    </citation>
    <scope>NUCLEOTIDE SEQUENCE [LARGE SCALE GENOMIC DNA]</scope>
    <source>
        <strain evidence="4">HF14-78462</strain>
    </source>
</reference>
<evidence type="ECO:0000313" key="5">
    <source>
        <dbReference type="Proteomes" id="UP000433050"/>
    </source>
</evidence>
<dbReference type="RefSeq" id="WP_159597747.1">
    <property type="nucleotide sequence ID" value="NZ_CACSAS010000001.1"/>
</dbReference>
<feature type="domain" description="OmpR/PhoB-type" evidence="3">
    <location>
        <begin position="9"/>
        <end position="109"/>
    </location>
</feature>
<dbReference type="PROSITE" id="PS51755">
    <property type="entry name" value="OMPR_PHOB"/>
    <property type="match status" value="1"/>
</dbReference>
<dbReference type="GO" id="GO:0006355">
    <property type="term" value="P:regulation of DNA-templated transcription"/>
    <property type="evidence" value="ECO:0007669"/>
    <property type="project" value="InterPro"/>
</dbReference>
<dbReference type="InterPro" id="IPR016032">
    <property type="entry name" value="Sig_transdc_resp-reg_C-effctor"/>
</dbReference>
<dbReference type="Proteomes" id="UP000433050">
    <property type="component" value="Unassembled WGS sequence"/>
</dbReference>
<dbReference type="InterPro" id="IPR001867">
    <property type="entry name" value="OmpR/PhoB-type_DNA-bd"/>
</dbReference>
<name>A0A5S9NCY5_9HYPH</name>
<organism evidence="4 5">
    <name type="scientific">Starkeya nomas</name>
    <dbReference type="NCBI Taxonomy" id="2666134"/>
    <lineage>
        <taxon>Bacteria</taxon>
        <taxon>Pseudomonadati</taxon>
        <taxon>Pseudomonadota</taxon>
        <taxon>Alphaproteobacteria</taxon>
        <taxon>Hyphomicrobiales</taxon>
        <taxon>Xanthobacteraceae</taxon>
        <taxon>Starkeya</taxon>
    </lineage>
</organism>
<protein>
    <recommendedName>
        <fullName evidence="3">OmpR/PhoB-type domain-containing protein</fullName>
    </recommendedName>
</protein>
<dbReference type="CDD" id="cd00383">
    <property type="entry name" value="trans_reg_C"/>
    <property type="match status" value="1"/>
</dbReference>
<accession>A0A5S9NCY5</accession>
<dbReference type="GO" id="GO:0000160">
    <property type="term" value="P:phosphorelay signal transduction system"/>
    <property type="evidence" value="ECO:0007669"/>
    <property type="project" value="InterPro"/>
</dbReference>
<evidence type="ECO:0000259" key="3">
    <source>
        <dbReference type="PROSITE" id="PS51755"/>
    </source>
</evidence>
<dbReference type="InterPro" id="IPR036388">
    <property type="entry name" value="WH-like_DNA-bd_sf"/>
</dbReference>
<dbReference type="SMART" id="SM00862">
    <property type="entry name" value="Trans_reg_C"/>
    <property type="match status" value="1"/>
</dbReference>
<evidence type="ECO:0000256" key="2">
    <source>
        <dbReference type="PROSITE-ProRule" id="PRU01091"/>
    </source>
</evidence>
<dbReference type="Gene3D" id="1.10.10.10">
    <property type="entry name" value="Winged helix-like DNA-binding domain superfamily/Winged helix DNA-binding domain"/>
    <property type="match status" value="1"/>
</dbReference>
<feature type="DNA-binding region" description="OmpR/PhoB-type" evidence="2">
    <location>
        <begin position="9"/>
        <end position="109"/>
    </location>
</feature>
<dbReference type="AlphaFoldDB" id="A0A5S9NCY5"/>
<evidence type="ECO:0000313" key="4">
    <source>
        <dbReference type="EMBL" id="CAA0087256.1"/>
    </source>
</evidence>
<evidence type="ECO:0000256" key="1">
    <source>
        <dbReference type="ARBA" id="ARBA00023125"/>
    </source>
</evidence>